<dbReference type="AlphaFoldDB" id="A0A6N2M820"/>
<organism evidence="2">
    <name type="scientific">Salix viminalis</name>
    <name type="common">Common osier</name>
    <name type="synonym">Basket willow</name>
    <dbReference type="NCBI Taxonomy" id="40686"/>
    <lineage>
        <taxon>Eukaryota</taxon>
        <taxon>Viridiplantae</taxon>
        <taxon>Streptophyta</taxon>
        <taxon>Embryophyta</taxon>
        <taxon>Tracheophyta</taxon>
        <taxon>Spermatophyta</taxon>
        <taxon>Magnoliopsida</taxon>
        <taxon>eudicotyledons</taxon>
        <taxon>Gunneridae</taxon>
        <taxon>Pentapetalae</taxon>
        <taxon>rosids</taxon>
        <taxon>fabids</taxon>
        <taxon>Malpighiales</taxon>
        <taxon>Salicaceae</taxon>
        <taxon>Saliceae</taxon>
        <taxon>Salix</taxon>
    </lineage>
</organism>
<feature type="region of interest" description="Disordered" evidence="1">
    <location>
        <begin position="1"/>
        <end position="65"/>
    </location>
</feature>
<dbReference type="EMBL" id="CAADRP010001596">
    <property type="protein sequence ID" value="VFU43990.1"/>
    <property type="molecule type" value="Genomic_DNA"/>
</dbReference>
<sequence>MTAGEGKPAANSVLNQPLPSHSTGTQIGAAPLRNGLFSGPGSCRRELESRRGRRGAKGCRRDRAGEEAVHARDFIEMETGSTCTVTFFRLEAQETTPLMSAALEKHGSLSLSRCLQHAGPAMELDNRRCGFQFSSGNMVDVSIFEWKRKTVNCRNVLHI</sequence>
<accession>A0A6N2M820</accession>
<proteinExistence type="predicted"/>
<protein>
    <submittedName>
        <fullName evidence="2">Uncharacterized protein</fullName>
    </submittedName>
</protein>
<evidence type="ECO:0000256" key="1">
    <source>
        <dbReference type="SAM" id="MobiDB-lite"/>
    </source>
</evidence>
<feature type="compositionally biased region" description="Polar residues" evidence="1">
    <location>
        <begin position="12"/>
        <end position="26"/>
    </location>
</feature>
<gene>
    <name evidence="2" type="ORF">SVIM_LOCUS268383</name>
</gene>
<reference evidence="2" key="1">
    <citation type="submission" date="2019-03" db="EMBL/GenBank/DDBJ databases">
        <authorList>
            <person name="Mank J."/>
            <person name="Almeida P."/>
        </authorList>
    </citation>
    <scope>NUCLEOTIDE SEQUENCE</scope>
    <source>
        <strain evidence="2">78183</strain>
    </source>
</reference>
<evidence type="ECO:0000313" key="2">
    <source>
        <dbReference type="EMBL" id="VFU43990.1"/>
    </source>
</evidence>
<name>A0A6N2M820_SALVM</name>